<dbReference type="Proteomes" id="UP001501721">
    <property type="component" value="Unassembled WGS sequence"/>
</dbReference>
<comment type="caution">
    <text evidence="1">The sequence shown here is derived from an EMBL/GenBank/DDBJ whole genome shotgun (WGS) entry which is preliminary data.</text>
</comment>
<protein>
    <submittedName>
        <fullName evidence="1">Uncharacterized protein</fullName>
    </submittedName>
</protein>
<name>A0ABN3LWW0_9ACTN</name>
<dbReference type="EMBL" id="BAAATL010000016">
    <property type="protein sequence ID" value="GAA2489324.1"/>
    <property type="molecule type" value="Genomic_DNA"/>
</dbReference>
<keyword evidence="2" id="KW-1185">Reference proteome</keyword>
<evidence type="ECO:0000313" key="2">
    <source>
        <dbReference type="Proteomes" id="UP001501721"/>
    </source>
</evidence>
<organism evidence="1 2">
    <name type="scientific">Streptomyces graminearus</name>
    <dbReference type="NCBI Taxonomy" id="284030"/>
    <lineage>
        <taxon>Bacteria</taxon>
        <taxon>Bacillati</taxon>
        <taxon>Actinomycetota</taxon>
        <taxon>Actinomycetes</taxon>
        <taxon>Kitasatosporales</taxon>
        <taxon>Streptomycetaceae</taxon>
        <taxon>Streptomyces</taxon>
    </lineage>
</organism>
<dbReference type="RefSeq" id="WP_346075483.1">
    <property type="nucleotide sequence ID" value="NZ_BAAATL010000016.1"/>
</dbReference>
<reference evidence="1 2" key="1">
    <citation type="journal article" date="2019" name="Int. J. Syst. Evol. Microbiol.">
        <title>The Global Catalogue of Microorganisms (GCM) 10K type strain sequencing project: providing services to taxonomists for standard genome sequencing and annotation.</title>
        <authorList>
            <consortium name="The Broad Institute Genomics Platform"/>
            <consortium name="The Broad Institute Genome Sequencing Center for Infectious Disease"/>
            <person name="Wu L."/>
            <person name="Ma J."/>
        </authorList>
    </citation>
    <scope>NUCLEOTIDE SEQUENCE [LARGE SCALE GENOMIC DNA]</scope>
    <source>
        <strain evidence="1 2">JCM 6923</strain>
    </source>
</reference>
<proteinExistence type="predicted"/>
<gene>
    <name evidence="1" type="ORF">GCM10010422_39580</name>
</gene>
<sequence>MRITDALTLTPAEIHRRPGGLLRVCVDTSPADRFDGTGDLRGLLIADVLFRIAELDGVQVVTGCVDTRSAENAEALRSAADLLGIHPPSVATPDARYWAPFGAPVDVHVLAPGARNPGPGHGLMVAVAPAQLPGGLDAVTAREHDPLALRLALLGHGHTRPARLGPEEMARARALLDHWRHQVAAWADAPSRPLHAGTAQRLDRAFHHDLDTPAVLEALERLEAEPGVPDGSRFESFVYADRVLALELPREIGRS</sequence>
<dbReference type="Gene3D" id="1.20.120.640">
    <property type="entry name" value="Anticodon-binding domain of a subclass of class I aminoacyl-tRNA synthetases"/>
    <property type="match status" value="1"/>
</dbReference>
<accession>A0ABN3LWW0</accession>
<evidence type="ECO:0000313" key="1">
    <source>
        <dbReference type="EMBL" id="GAA2489324.1"/>
    </source>
</evidence>